<dbReference type="AlphaFoldDB" id="A0A5B7F5I8"/>
<comment type="caution">
    <text evidence="1">The sequence shown here is derived from an EMBL/GenBank/DDBJ whole genome shotgun (WGS) entry which is preliminary data.</text>
</comment>
<name>A0A5B7F5I8_PORTR</name>
<evidence type="ECO:0000313" key="1">
    <source>
        <dbReference type="EMBL" id="MPC40539.1"/>
    </source>
</evidence>
<protein>
    <submittedName>
        <fullName evidence="1">Uncharacterized protein</fullName>
    </submittedName>
</protein>
<reference evidence="1 2" key="1">
    <citation type="submission" date="2019-05" db="EMBL/GenBank/DDBJ databases">
        <title>Another draft genome of Portunus trituberculatus and its Hox gene families provides insights of decapod evolution.</title>
        <authorList>
            <person name="Jeong J.-H."/>
            <person name="Song I."/>
            <person name="Kim S."/>
            <person name="Choi T."/>
            <person name="Kim D."/>
            <person name="Ryu S."/>
            <person name="Kim W."/>
        </authorList>
    </citation>
    <scope>NUCLEOTIDE SEQUENCE [LARGE SCALE GENOMIC DNA]</scope>
    <source>
        <tissue evidence="1">Muscle</tissue>
    </source>
</reference>
<evidence type="ECO:0000313" key="2">
    <source>
        <dbReference type="Proteomes" id="UP000324222"/>
    </source>
</evidence>
<dbReference type="EMBL" id="VSRR010004724">
    <property type="protein sequence ID" value="MPC40539.1"/>
    <property type="molecule type" value="Genomic_DNA"/>
</dbReference>
<proteinExistence type="predicted"/>
<sequence length="64" mass="7242">MTVNSLVELRGALGRPSGGQVNHFDRCSRDFTVLGRRMQVFVAWGNMKWRFGEVDGKVRGFRVG</sequence>
<organism evidence="1 2">
    <name type="scientific">Portunus trituberculatus</name>
    <name type="common">Swimming crab</name>
    <name type="synonym">Neptunus trituberculatus</name>
    <dbReference type="NCBI Taxonomy" id="210409"/>
    <lineage>
        <taxon>Eukaryota</taxon>
        <taxon>Metazoa</taxon>
        <taxon>Ecdysozoa</taxon>
        <taxon>Arthropoda</taxon>
        <taxon>Crustacea</taxon>
        <taxon>Multicrustacea</taxon>
        <taxon>Malacostraca</taxon>
        <taxon>Eumalacostraca</taxon>
        <taxon>Eucarida</taxon>
        <taxon>Decapoda</taxon>
        <taxon>Pleocyemata</taxon>
        <taxon>Brachyura</taxon>
        <taxon>Eubrachyura</taxon>
        <taxon>Portunoidea</taxon>
        <taxon>Portunidae</taxon>
        <taxon>Portuninae</taxon>
        <taxon>Portunus</taxon>
    </lineage>
</organism>
<keyword evidence="2" id="KW-1185">Reference proteome</keyword>
<dbReference type="Proteomes" id="UP000324222">
    <property type="component" value="Unassembled WGS sequence"/>
</dbReference>
<accession>A0A5B7F5I8</accession>
<gene>
    <name evidence="1" type="ORF">E2C01_034100</name>
</gene>